<evidence type="ECO:0000313" key="2">
    <source>
        <dbReference type="EMBL" id="KAF2178180.1"/>
    </source>
</evidence>
<proteinExistence type="predicted"/>
<feature type="compositionally biased region" description="Basic and acidic residues" evidence="1">
    <location>
        <begin position="77"/>
        <end position="91"/>
    </location>
</feature>
<gene>
    <name evidence="2" type="ORF">K469DRAFT_695716</name>
</gene>
<feature type="compositionally biased region" description="Polar residues" evidence="1">
    <location>
        <begin position="32"/>
        <end position="51"/>
    </location>
</feature>
<accession>A0A6A6DJT6</accession>
<dbReference type="EMBL" id="ML994677">
    <property type="protein sequence ID" value="KAF2178180.1"/>
    <property type="molecule type" value="Genomic_DNA"/>
</dbReference>
<feature type="compositionally biased region" description="Acidic residues" evidence="1">
    <location>
        <begin position="99"/>
        <end position="113"/>
    </location>
</feature>
<dbReference type="AlphaFoldDB" id="A0A6A6DJT6"/>
<dbReference type="OrthoDB" id="3962226at2759"/>
<feature type="compositionally biased region" description="Acidic residues" evidence="1">
    <location>
        <begin position="55"/>
        <end position="76"/>
    </location>
</feature>
<sequence length="278" mass="31257">MALETPNIFVLDPRLKGTKTSEKGLVRATFNDSEGTQVVTPQMDTEGTSNCPIVLDDDPEEDTDMEDEDEADEPILNDDHPKEDKYAKDGEQPITNGDGSEDVDAEGSGEDIDAIGQERPITNDNSSKDVDAEDGDQANVPIPNDDGFKEAEHKEKRGDMVRTEWANVQELWTEEYQREVFYGFKRLWGFNEEMKRAHSQKHNNLRPGEARKFCSQWKEIKQGLLPVVHGFGQTLVRLQEVEAERQSGAISIGDGDKNDDDYVPRGRSGRSGRSDQKR</sequence>
<feature type="compositionally biased region" description="Basic and acidic residues" evidence="1">
    <location>
        <begin position="254"/>
        <end position="264"/>
    </location>
</feature>
<evidence type="ECO:0000256" key="1">
    <source>
        <dbReference type="SAM" id="MobiDB-lite"/>
    </source>
</evidence>
<protein>
    <submittedName>
        <fullName evidence="2">Uncharacterized protein</fullName>
    </submittedName>
</protein>
<evidence type="ECO:0000313" key="3">
    <source>
        <dbReference type="Proteomes" id="UP000800200"/>
    </source>
</evidence>
<reference evidence="2" key="1">
    <citation type="journal article" date="2020" name="Stud. Mycol.">
        <title>101 Dothideomycetes genomes: a test case for predicting lifestyles and emergence of pathogens.</title>
        <authorList>
            <person name="Haridas S."/>
            <person name="Albert R."/>
            <person name="Binder M."/>
            <person name="Bloem J."/>
            <person name="Labutti K."/>
            <person name="Salamov A."/>
            <person name="Andreopoulos B."/>
            <person name="Baker S."/>
            <person name="Barry K."/>
            <person name="Bills G."/>
            <person name="Bluhm B."/>
            <person name="Cannon C."/>
            <person name="Castanera R."/>
            <person name="Culley D."/>
            <person name="Daum C."/>
            <person name="Ezra D."/>
            <person name="Gonzalez J."/>
            <person name="Henrissat B."/>
            <person name="Kuo A."/>
            <person name="Liang C."/>
            <person name="Lipzen A."/>
            <person name="Lutzoni F."/>
            <person name="Magnuson J."/>
            <person name="Mondo S."/>
            <person name="Nolan M."/>
            <person name="Ohm R."/>
            <person name="Pangilinan J."/>
            <person name="Park H.-J."/>
            <person name="Ramirez L."/>
            <person name="Alfaro M."/>
            <person name="Sun H."/>
            <person name="Tritt A."/>
            <person name="Yoshinaga Y."/>
            <person name="Zwiers L.-H."/>
            <person name="Turgeon B."/>
            <person name="Goodwin S."/>
            <person name="Spatafora J."/>
            <person name="Crous P."/>
            <person name="Grigoriev I."/>
        </authorList>
    </citation>
    <scope>NUCLEOTIDE SEQUENCE</scope>
    <source>
        <strain evidence="2">CBS 207.26</strain>
    </source>
</reference>
<keyword evidence="3" id="KW-1185">Reference proteome</keyword>
<dbReference type="Proteomes" id="UP000800200">
    <property type="component" value="Unassembled WGS sequence"/>
</dbReference>
<feature type="region of interest" description="Disordered" evidence="1">
    <location>
        <begin position="32"/>
        <end position="149"/>
    </location>
</feature>
<organism evidence="2 3">
    <name type="scientific">Zopfia rhizophila CBS 207.26</name>
    <dbReference type="NCBI Taxonomy" id="1314779"/>
    <lineage>
        <taxon>Eukaryota</taxon>
        <taxon>Fungi</taxon>
        <taxon>Dikarya</taxon>
        <taxon>Ascomycota</taxon>
        <taxon>Pezizomycotina</taxon>
        <taxon>Dothideomycetes</taxon>
        <taxon>Dothideomycetes incertae sedis</taxon>
        <taxon>Zopfiaceae</taxon>
        <taxon>Zopfia</taxon>
    </lineage>
</organism>
<name>A0A6A6DJT6_9PEZI</name>
<feature type="region of interest" description="Disordered" evidence="1">
    <location>
        <begin position="246"/>
        <end position="278"/>
    </location>
</feature>